<feature type="compositionally biased region" description="Acidic residues" evidence="1">
    <location>
        <begin position="107"/>
        <end position="136"/>
    </location>
</feature>
<evidence type="ECO:0000313" key="2">
    <source>
        <dbReference type="EMBL" id="SVC70152.1"/>
    </source>
</evidence>
<organism evidence="2">
    <name type="scientific">marine metagenome</name>
    <dbReference type="NCBI Taxonomy" id="408172"/>
    <lineage>
        <taxon>unclassified sequences</taxon>
        <taxon>metagenomes</taxon>
        <taxon>ecological metagenomes</taxon>
    </lineage>
</organism>
<sequence length="254" mass="27533">VAEFPDIISCVSCDKALFLSEEEQVTGVFTCPHCKNENSAAETRAVAAKQMEAEEANVATPASEQKFPELIECPECEKALKLMPEQRDDDSATCLYCKATIAAPEPPAEETPEEEVVEEETPEEEVAEEEVAESVETEQSHAAGEEAEAVSEEIAEADIAAKSDVYVGDVELPDVFGCLSCDRALFLNETERASGDFTCPHCKHENSAAETRAVAAKQLEAKGGNVATPAPEQKFEELIECPDCEKAIKLMLEQ</sequence>
<feature type="region of interest" description="Disordered" evidence="1">
    <location>
        <begin position="105"/>
        <end position="146"/>
    </location>
</feature>
<protein>
    <submittedName>
        <fullName evidence="2">Uncharacterized protein</fullName>
    </submittedName>
</protein>
<dbReference type="EMBL" id="UINC01105879">
    <property type="protein sequence ID" value="SVC70152.1"/>
    <property type="molecule type" value="Genomic_DNA"/>
</dbReference>
<dbReference type="AlphaFoldDB" id="A0A382PDY7"/>
<feature type="non-terminal residue" evidence="2">
    <location>
        <position position="254"/>
    </location>
</feature>
<gene>
    <name evidence="2" type="ORF">METZ01_LOCUS323006</name>
</gene>
<proteinExistence type="predicted"/>
<feature type="non-terminal residue" evidence="2">
    <location>
        <position position="1"/>
    </location>
</feature>
<evidence type="ECO:0000256" key="1">
    <source>
        <dbReference type="SAM" id="MobiDB-lite"/>
    </source>
</evidence>
<accession>A0A382PDY7</accession>
<name>A0A382PDY7_9ZZZZ</name>
<reference evidence="2" key="1">
    <citation type="submission" date="2018-05" db="EMBL/GenBank/DDBJ databases">
        <authorList>
            <person name="Lanie J.A."/>
            <person name="Ng W.-L."/>
            <person name="Kazmierczak K.M."/>
            <person name="Andrzejewski T.M."/>
            <person name="Davidsen T.M."/>
            <person name="Wayne K.J."/>
            <person name="Tettelin H."/>
            <person name="Glass J.I."/>
            <person name="Rusch D."/>
            <person name="Podicherti R."/>
            <person name="Tsui H.-C.T."/>
            <person name="Winkler M.E."/>
        </authorList>
    </citation>
    <scope>NUCLEOTIDE SEQUENCE</scope>
</reference>